<dbReference type="InParanoid" id="A0A0Q3K932"/>
<protein>
    <recommendedName>
        <fullName evidence="5">Secreted protein</fullName>
    </recommendedName>
</protein>
<evidence type="ECO:0008006" key="5">
    <source>
        <dbReference type="Google" id="ProtNLM"/>
    </source>
</evidence>
<evidence type="ECO:0000313" key="4">
    <source>
        <dbReference type="Proteomes" id="UP000008810"/>
    </source>
</evidence>
<sequence>MCLPSVWLFGSICRVTCWTPFCKQNPASLYFLPLFKPFSSVSALSRSPEPREAVHSLDHLLPRRRASHGCSAHR</sequence>
<dbReference type="EMBL" id="CM000880">
    <property type="protein sequence ID" value="KQK20964.1"/>
    <property type="molecule type" value="Genomic_DNA"/>
</dbReference>
<evidence type="ECO:0000313" key="3">
    <source>
        <dbReference type="EnsemblPlants" id="KQK20964"/>
    </source>
</evidence>
<keyword evidence="4" id="KW-1185">Reference proteome</keyword>
<reference evidence="3" key="3">
    <citation type="submission" date="2018-08" db="UniProtKB">
        <authorList>
            <consortium name="EnsemblPlants"/>
        </authorList>
    </citation>
    <scope>IDENTIFICATION</scope>
    <source>
        <strain evidence="3">cv. Bd21</strain>
    </source>
</reference>
<proteinExistence type="predicted"/>
<dbReference type="Proteomes" id="UP000008810">
    <property type="component" value="Chromosome 1"/>
</dbReference>
<dbReference type="AlphaFoldDB" id="A0A0Q3K932"/>
<dbReference type="Gramene" id="KQK20964">
    <property type="protein sequence ID" value="KQK20964"/>
    <property type="gene ID" value="BRADI_1g57791v3"/>
</dbReference>
<gene>
    <name evidence="2" type="ORF">BRADI_1g57791v3</name>
</gene>
<reference evidence="2" key="2">
    <citation type="submission" date="2017-06" db="EMBL/GenBank/DDBJ databases">
        <title>WGS assembly of Brachypodium distachyon.</title>
        <authorList>
            <consortium name="The International Brachypodium Initiative"/>
            <person name="Lucas S."/>
            <person name="Harmon-Smith M."/>
            <person name="Lail K."/>
            <person name="Tice H."/>
            <person name="Grimwood J."/>
            <person name="Bruce D."/>
            <person name="Barry K."/>
            <person name="Shu S."/>
            <person name="Lindquist E."/>
            <person name="Wang M."/>
            <person name="Pitluck S."/>
            <person name="Vogel J.P."/>
            <person name="Garvin D.F."/>
            <person name="Mockler T.C."/>
            <person name="Schmutz J."/>
            <person name="Rokhsar D."/>
            <person name="Bevan M.W."/>
        </authorList>
    </citation>
    <scope>NUCLEOTIDE SEQUENCE</scope>
    <source>
        <strain evidence="2">Bd21</strain>
    </source>
</reference>
<reference evidence="2 3" key="1">
    <citation type="journal article" date="2010" name="Nature">
        <title>Genome sequencing and analysis of the model grass Brachypodium distachyon.</title>
        <authorList>
            <consortium name="International Brachypodium Initiative"/>
        </authorList>
    </citation>
    <scope>NUCLEOTIDE SEQUENCE [LARGE SCALE GENOMIC DNA]</scope>
    <source>
        <strain evidence="2 3">Bd21</strain>
    </source>
</reference>
<dbReference type="EnsemblPlants" id="KQK20964">
    <property type="protein sequence ID" value="KQK20964"/>
    <property type="gene ID" value="BRADI_1g57791v3"/>
</dbReference>
<feature type="signal peptide" evidence="1">
    <location>
        <begin position="1"/>
        <end position="17"/>
    </location>
</feature>
<name>A0A0Q3K932_BRADI</name>
<feature type="chain" id="PRO_5035999723" description="Secreted protein" evidence="1">
    <location>
        <begin position="18"/>
        <end position="74"/>
    </location>
</feature>
<evidence type="ECO:0000256" key="1">
    <source>
        <dbReference type="SAM" id="SignalP"/>
    </source>
</evidence>
<keyword evidence="1" id="KW-0732">Signal</keyword>
<evidence type="ECO:0000313" key="2">
    <source>
        <dbReference type="EMBL" id="KQK20964.1"/>
    </source>
</evidence>
<organism evidence="2">
    <name type="scientific">Brachypodium distachyon</name>
    <name type="common">Purple false brome</name>
    <name type="synonym">Trachynia distachya</name>
    <dbReference type="NCBI Taxonomy" id="15368"/>
    <lineage>
        <taxon>Eukaryota</taxon>
        <taxon>Viridiplantae</taxon>
        <taxon>Streptophyta</taxon>
        <taxon>Embryophyta</taxon>
        <taxon>Tracheophyta</taxon>
        <taxon>Spermatophyta</taxon>
        <taxon>Magnoliopsida</taxon>
        <taxon>Liliopsida</taxon>
        <taxon>Poales</taxon>
        <taxon>Poaceae</taxon>
        <taxon>BOP clade</taxon>
        <taxon>Pooideae</taxon>
        <taxon>Stipodae</taxon>
        <taxon>Brachypodieae</taxon>
        <taxon>Brachypodium</taxon>
    </lineage>
</organism>
<accession>A0A0Q3K932</accession>